<dbReference type="PROSITE" id="PS00077">
    <property type="entry name" value="COX1_CUB"/>
    <property type="match status" value="1"/>
</dbReference>
<dbReference type="PROSITE" id="PS50855">
    <property type="entry name" value="COX1"/>
    <property type="match status" value="1"/>
</dbReference>
<comment type="caution">
    <text evidence="25">The sequence shown here is derived from an EMBL/GenBank/DDBJ whole genome shotgun (WGS) entry which is preliminary data.</text>
</comment>
<dbReference type="Gene3D" id="1.10.287.70">
    <property type="match status" value="1"/>
</dbReference>
<evidence type="ECO:0000256" key="22">
    <source>
        <dbReference type="RuleBase" id="RU367144"/>
    </source>
</evidence>
<dbReference type="EMBL" id="SMYO01000003">
    <property type="protein sequence ID" value="TDK63191.1"/>
    <property type="molecule type" value="Genomic_DNA"/>
</dbReference>
<feature type="transmembrane region" description="Helical" evidence="22">
    <location>
        <begin position="58"/>
        <end position="78"/>
    </location>
</feature>
<feature type="transmembrane region" description="Helical" evidence="22">
    <location>
        <begin position="609"/>
        <end position="626"/>
    </location>
</feature>
<protein>
    <recommendedName>
        <fullName evidence="22">Quinol oxidase subunit 1</fullName>
        <ecNumber evidence="22">1.10.3.-</ecNumber>
    </recommendedName>
</protein>
<sequence>MDIKWDKFFITGDPLILGSQVAIALTMIGIVVGVTYFKKWKWLWQEWFTTVDHKRIGIMYILVGVLMFFRGGIDGLLMKAQTATPDGKILDAQHYNEIFTTHGVIMILFMAMPFLIGLMNVVVPLQIGARDVAFPQLNALSFWLTFAGAMLFNISFVIGGSPDAGWTAYFPLAGKEFTPGIGNNFYAVAIQIAGIGTLMTGINFIVTVLKMRAPGMTLMKMPMFTWTSFIASVIIWASFPIFTVALALMTFDRIFGTHFFTVSGDGNPMMWANLFWLWGHPEVYIVVLPAFGMFSEVISTFSRKMLYGYKSMVFSIVGIALLSMLVWVHHFFTMGAGPAVNSIFSITTMMIAIPTGVKMFNWLFTMRKGRIQFTTAMLWALAFVPCFLIGGVTGVMLAMGAADYQYHNTLFLVAHFHYVLIPGVVFAVFAGLYYWWPKMFGHMLNEKLGKLHFWFFVVGFNMTFMPMFFLGLDGAVRRAYTYSAETGFGPLMLVSAIGAGILAIGFGFLCYNIYWSARYADRNISSDPWDARTLEWATASPVQFYNFAKLPEVKSIDAFWYMKKHNEGLELKEDDLEEIHMPNNSGLPIVMAVVMGIAGFFLIFEWKIAALVALLGIFACLICRSFDYKDGFHVPVDEIKKTEKAWRDLQKGVKKNHVS</sequence>
<dbReference type="Gene3D" id="1.20.210.10">
    <property type="entry name" value="Cytochrome c oxidase-like, subunit I domain"/>
    <property type="match status" value="1"/>
</dbReference>
<comment type="cofactor">
    <cofactor evidence="22">
        <name>Cu cation</name>
        <dbReference type="ChEBI" id="CHEBI:23378"/>
    </cofactor>
    <text evidence="22">Binds a copper B center.</text>
</comment>
<evidence type="ECO:0000256" key="8">
    <source>
        <dbReference type="ARBA" id="ARBA00022660"/>
    </source>
</evidence>
<dbReference type="InterPro" id="IPR014233">
    <property type="entry name" value="QoxB"/>
</dbReference>
<evidence type="ECO:0000256" key="15">
    <source>
        <dbReference type="ARBA" id="ARBA00023002"/>
    </source>
</evidence>
<evidence type="ECO:0000313" key="24">
    <source>
        <dbReference type="EMBL" id="MDQ6597379.1"/>
    </source>
</evidence>
<keyword evidence="10 22" id="KW-0479">Metal-binding</keyword>
<dbReference type="InterPro" id="IPR036927">
    <property type="entry name" value="Cyt_c_oxase-like_su1_sf"/>
</dbReference>
<dbReference type="CDD" id="cd01662">
    <property type="entry name" value="Ubiquinol_Oxidase_I"/>
    <property type="match status" value="1"/>
</dbReference>
<dbReference type="EMBL" id="JAVGVR010000001">
    <property type="protein sequence ID" value="MDQ6597379.1"/>
    <property type="molecule type" value="Genomic_DNA"/>
</dbReference>
<dbReference type="InterPro" id="IPR023615">
    <property type="entry name" value="Cyt_c_Oxase_su1_BS"/>
</dbReference>
<feature type="domain" description="Cytochrome oxidase subunit I profile" evidence="23">
    <location>
        <begin position="38"/>
        <end position="554"/>
    </location>
</feature>
<keyword evidence="19 22" id="KW-0472">Membrane</keyword>
<keyword evidence="17 22" id="KW-0186">Copper</keyword>
<dbReference type="GO" id="GO:0006119">
    <property type="term" value="P:oxidative phosphorylation"/>
    <property type="evidence" value="ECO:0007669"/>
    <property type="project" value="UniProtKB-UniPathway"/>
</dbReference>
<evidence type="ECO:0000256" key="19">
    <source>
        <dbReference type="ARBA" id="ARBA00023136"/>
    </source>
</evidence>
<keyword evidence="5 21" id="KW-0813">Transport</keyword>
<name>A0A4R5VXP2_9BACI</name>
<feature type="transmembrane region" description="Helical" evidence="22">
    <location>
        <begin position="344"/>
        <end position="364"/>
    </location>
</feature>
<accession>A0A4R5VXP2</accession>
<dbReference type="RefSeq" id="WP_133333533.1">
    <property type="nucleotide sequence ID" value="NZ_JAVGVR010000001.1"/>
</dbReference>
<proteinExistence type="inferred from homology"/>
<dbReference type="GO" id="GO:0005507">
    <property type="term" value="F:copper ion binding"/>
    <property type="evidence" value="ECO:0007669"/>
    <property type="project" value="UniProtKB-UniRule"/>
</dbReference>
<feature type="transmembrane region" description="Helical" evidence="22">
    <location>
        <begin position="448"/>
        <end position="471"/>
    </location>
</feature>
<dbReference type="Proteomes" id="UP000295132">
    <property type="component" value="Unassembled WGS sequence"/>
</dbReference>
<evidence type="ECO:0000256" key="9">
    <source>
        <dbReference type="ARBA" id="ARBA00022692"/>
    </source>
</evidence>
<dbReference type="GO" id="GO:0022904">
    <property type="term" value="P:respiratory electron transport chain"/>
    <property type="evidence" value="ECO:0007669"/>
    <property type="project" value="TreeGrafter"/>
</dbReference>
<keyword evidence="7 21" id="KW-0349">Heme</keyword>
<comment type="cofactor">
    <cofactor evidence="22">
        <name>ferriheme a</name>
        <dbReference type="ChEBI" id="CHEBI:60532"/>
    </cofactor>
    <text evidence="22">Heme A3.</text>
</comment>
<dbReference type="PANTHER" id="PTHR10422">
    <property type="entry name" value="CYTOCHROME C OXIDASE SUBUNIT 1"/>
    <property type="match status" value="1"/>
</dbReference>
<evidence type="ECO:0000256" key="4">
    <source>
        <dbReference type="ARBA" id="ARBA00009578"/>
    </source>
</evidence>
<dbReference type="UniPathway" id="UPA00705"/>
<evidence type="ECO:0000256" key="17">
    <source>
        <dbReference type="ARBA" id="ARBA00023008"/>
    </source>
</evidence>
<comment type="subcellular location">
    <subcellularLocation>
        <location evidence="2 22">Cell membrane</location>
        <topology evidence="2 22">Multi-pass membrane protein</topology>
    </subcellularLocation>
</comment>
<comment type="function">
    <text evidence="22">Catalyzes quinol oxidation with the concomitant reduction of oxygen to water.</text>
</comment>
<feature type="transmembrane region" description="Helical" evidence="22">
    <location>
        <begin position="185"/>
        <end position="209"/>
    </location>
</feature>
<dbReference type="AlphaFoldDB" id="A0A4R5VXP2"/>
<reference evidence="25 26" key="1">
    <citation type="submission" date="2019-03" db="EMBL/GenBank/DDBJ databases">
        <title>Bacillus niacini sp. nov. a Nicotinate-Metabolizing Mesophile Isolated from Soil.</title>
        <authorList>
            <person name="Zhang G."/>
        </authorList>
    </citation>
    <scope>NUCLEOTIDE SEQUENCE [LARGE SCALE GENOMIC DNA]</scope>
    <source>
        <strain evidence="25 26">WN066</strain>
    </source>
</reference>
<dbReference type="GO" id="GO:0016682">
    <property type="term" value="F:oxidoreductase activity, acting on diphenols and related substances as donors, oxygen as acceptor"/>
    <property type="evidence" value="ECO:0007669"/>
    <property type="project" value="UniProtKB-UniRule"/>
</dbReference>
<evidence type="ECO:0000313" key="27">
    <source>
        <dbReference type="Proteomes" id="UP001178888"/>
    </source>
</evidence>
<evidence type="ECO:0000256" key="5">
    <source>
        <dbReference type="ARBA" id="ARBA00022448"/>
    </source>
</evidence>
<dbReference type="InterPro" id="IPR000883">
    <property type="entry name" value="Cyt_C_Oxase_1"/>
</dbReference>
<comment type="pathway">
    <text evidence="3 22">Energy metabolism; oxidative phosphorylation.</text>
</comment>
<keyword evidence="9 21" id="KW-0812">Transmembrane</keyword>
<keyword evidence="27" id="KW-1185">Reference proteome</keyword>
<evidence type="ECO:0000256" key="18">
    <source>
        <dbReference type="ARBA" id="ARBA00023065"/>
    </source>
</evidence>
<evidence type="ECO:0000256" key="14">
    <source>
        <dbReference type="ARBA" id="ARBA00022989"/>
    </source>
</evidence>
<evidence type="ECO:0000256" key="13">
    <source>
        <dbReference type="ARBA" id="ARBA00022982"/>
    </source>
</evidence>
<evidence type="ECO:0000256" key="7">
    <source>
        <dbReference type="ARBA" id="ARBA00022617"/>
    </source>
</evidence>
<comment type="catalytic activity">
    <reaction evidence="20">
        <text>4 Fe(II)-[cytochrome c] + O2 + 8 H(+)(in) = 4 Fe(III)-[cytochrome c] + 2 H2O + 4 H(+)(out)</text>
        <dbReference type="Rhea" id="RHEA:11436"/>
        <dbReference type="Rhea" id="RHEA-COMP:10350"/>
        <dbReference type="Rhea" id="RHEA-COMP:14399"/>
        <dbReference type="ChEBI" id="CHEBI:15377"/>
        <dbReference type="ChEBI" id="CHEBI:15378"/>
        <dbReference type="ChEBI" id="CHEBI:15379"/>
        <dbReference type="ChEBI" id="CHEBI:29033"/>
        <dbReference type="ChEBI" id="CHEBI:29034"/>
        <dbReference type="EC" id="7.1.1.9"/>
    </reaction>
</comment>
<dbReference type="EC" id="1.10.3.-" evidence="22"/>
<dbReference type="NCBIfam" id="TIGR02882">
    <property type="entry name" value="QoxB"/>
    <property type="match status" value="1"/>
</dbReference>
<feature type="transmembrane region" description="Helical" evidence="22">
    <location>
        <begin position="137"/>
        <end position="158"/>
    </location>
</feature>
<keyword evidence="14 22" id="KW-1133">Transmembrane helix</keyword>
<dbReference type="Proteomes" id="UP001178888">
    <property type="component" value="Unassembled WGS sequence"/>
</dbReference>
<feature type="transmembrane region" description="Helical" evidence="22">
    <location>
        <begin position="98"/>
        <end position="125"/>
    </location>
</feature>
<evidence type="ECO:0000256" key="6">
    <source>
        <dbReference type="ARBA" id="ARBA00022475"/>
    </source>
</evidence>
<feature type="transmembrane region" description="Helical" evidence="22">
    <location>
        <begin position="376"/>
        <end position="402"/>
    </location>
</feature>
<feature type="transmembrane region" description="Helical" evidence="22">
    <location>
        <begin position="229"/>
        <end position="251"/>
    </location>
</feature>
<comment type="catalytic activity">
    <reaction evidence="1 22">
        <text>2 a quinol + O2 = 2 a quinone + 2 H2O</text>
        <dbReference type="Rhea" id="RHEA:55376"/>
        <dbReference type="ChEBI" id="CHEBI:15377"/>
        <dbReference type="ChEBI" id="CHEBI:15379"/>
        <dbReference type="ChEBI" id="CHEBI:24646"/>
        <dbReference type="ChEBI" id="CHEBI:132124"/>
    </reaction>
</comment>
<feature type="transmembrane region" description="Helical" evidence="22">
    <location>
        <begin position="15"/>
        <end position="37"/>
    </location>
</feature>
<evidence type="ECO:0000256" key="21">
    <source>
        <dbReference type="RuleBase" id="RU000370"/>
    </source>
</evidence>
<dbReference type="Pfam" id="PF00115">
    <property type="entry name" value="COX1"/>
    <property type="match status" value="1"/>
</dbReference>
<feature type="transmembrane region" description="Helical" evidence="22">
    <location>
        <begin position="271"/>
        <end position="291"/>
    </location>
</feature>
<feature type="transmembrane region" description="Helical" evidence="22">
    <location>
        <begin position="586"/>
        <end position="603"/>
    </location>
</feature>
<evidence type="ECO:0000256" key="11">
    <source>
        <dbReference type="ARBA" id="ARBA00022781"/>
    </source>
</evidence>
<feature type="transmembrane region" description="Helical" evidence="22">
    <location>
        <begin position="312"/>
        <end position="332"/>
    </location>
</feature>
<evidence type="ECO:0000256" key="2">
    <source>
        <dbReference type="ARBA" id="ARBA00004651"/>
    </source>
</evidence>
<evidence type="ECO:0000256" key="1">
    <source>
        <dbReference type="ARBA" id="ARBA00000725"/>
    </source>
</evidence>
<keyword evidence="18 22" id="KW-0406">Ion transport</keyword>
<dbReference type="GO" id="GO:0004129">
    <property type="term" value="F:cytochrome-c oxidase activity"/>
    <property type="evidence" value="ECO:0007669"/>
    <property type="project" value="UniProtKB-UniRule"/>
</dbReference>
<keyword evidence="12" id="KW-1278">Translocase</keyword>
<keyword evidence="11 22" id="KW-0375">Hydrogen ion transport</keyword>
<evidence type="ECO:0000259" key="23">
    <source>
        <dbReference type="PROSITE" id="PS50855"/>
    </source>
</evidence>
<dbReference type="GO" id="GO:0015990">
    <property type="term" value="P:electron transport coupled proton transport"/>
    <property type="evidence" value="ECO:0007669"/>
    <property type="project" value="TreeGrafter"/>
</dbReference>
<reference evidence="24" key="2">
    <citation type="submission" date="2023-08" db="EMBL/GenBank/DDBJ databases">
        <title>Nitrogen cycling bacteria in agricultural field soils.</title>
        <authorList>
            <person name="Jang J."/>
        </authorList>
    </citation>
    <scope>NUCLEOTIDE SEQUENCE</scope>
    <source>
        <strain evidence="24">PS3-36</strain>
    </source>
</reference>
<keyword evidence="13 21" id="KW-0249">Electron transport</keyword>
<dbReference type="SUPFAM" id="SSF81442">
    <property type="entry name" value="Cytochrome c oxidase subunit I-like"/>
    <property type="match status" value="1"/>
</dbReference>
<dbReference type="GO" id="GO:0005886">
    <property type="term" value="C:plasma membrane"/>
    <property type="evidence" value="ECO:0007669"/>
    <property type="project" value="UniProtKB-SubCell"/>
</dbReference>
<evidence type="ECO:0000313" key="26">
    <source>
        <dbReference type="Proteomes" id="UP000295132"/>
    </source>
</evidence>
<dbReference type="PANTHER" id="PTHR10422:SF35">
    <property type="entry name" value="CYTOCHROME BO(3) UBIQUINOL OXIDASE SUBUNIT 1"/>
    <property type="match status" value="1"/>
</dbReference>
<feature type="transmembrane region" description="Helical" evidence="22">
    <location>
        <begin position="491"/>
        <end position="514"/>
    </location>
</feature>
<organism evidence="25 26">
    <name type="scientific">Bacillus salipaludis</name>
    <dbReference type="NCBI Taxonomy" id="2547811"/>
    <lineage>
        <taxon>Bacteria</taxon>
        <taxon>Bacillati</taxon>
        <taxon>Bacillota</taxon>
        <taxon>Bacilli</taxon>
        <taxon>Bacillales</taxon>
        <taxon>Bacillaceae</taxon>
        <taxon>Bacillus</taxon>
    </lineage>
</organism>
<evidence type="ECO:0000256" key="16">
    <source>
        <dbReference type="ARBA" id="ARBA00023004"/>
    </source>
</evidence>
<dbReference type="PRINTS" id="PR01165">
    <property type="entry name" value="CYCOXIDASEI"/>
</dbReference>
<keyword evidence="16 22" id="KW-0408">Iron</keyword>
<keyword evidence="8 21" id="KW-0679">Respiratory chain</keyword>
<dbReference type="GO" id="GO:0098803">
    <property type="term" value="C:respiratory chain complex"/>
    <property type="evidence" value="ECO:0007669"/>
    <property type="project" value="UniProtKB-UniRule"/>
</dbReference>
<evidence type="ECO:0000313" key="25">
    <source>
        <dbReference type="EMBL" id="TDK63191.1"/>
    </source>
</evidence>
<feature type="transmembrane region" description="Helical" evidence="22">
    <location>
        <begin position="414"/>
        <end position="436"/>
    </location>
</feature>
<evidence type="ECO:0000256" key="3">
    <source>
        <dbReference type="ARBA" id="ARBA00004673"/>
    </source>
</evidence>
<dbReference type="GO" id="GO:0020037">
    <property type="term" value="F:heme binding"/>
    <property type="evidence" value="ECO:0007669"/>
    <property type="project" value="UniProtKB-UniRule"/>
</dbReference>
<dbReference type="FunFam" id="1.20.210.10:FF:000006">
    <property type="entry name" value="Cytochrome c oxidase subunit 1"/>
    <property type="match status" value="1"/>
</dbReference>
<evidence type="ECO:0000256" key="12">
    <source>
        <dbReference type="ARBA" id="ARBA00022967"/>
    </source>
</evidence>
<comment type="similarity">
    <text evidence="4 21">Belongs to the heme-copper respiratory oxidase family.</text>
</comment>
<evidence type="ECO:0000256" key="10">
    <source>
        <dbReference type="ARBA" id="ARBA00022723"/>
    </source>
</evidence>
<evidence type="ECO:0000256" key="20">
    <source>
        <dbReference type="ARBA" id="ARBA00047816"/>
    </source>
</evidence>
<dbReference type="InterPro" id="IPR023616">
    <property type="entry name" value="Cyt_c_oxase-like_su1_dom"/>
</dbReference>
<keyword evidence="15 22" id="KW-0560">Oxidoreductase</keyword>
<gene>
    <name evidence="25" type="primary">qoxB</name>
    <name evidence="25" type="ORF">E2K98_06990</name>
    <name evidence="24" type="ORF">RCG21_13590</name>
</gene>
<keyword evidence="6 22" id="KW-1003">Cell membrane</keyword>